<keyword evidence="1" id="KW-0328">Glycosyltransferase</keyword>
<dbReference type="Proteomes" id="UP000521922">
    <property type="component" value="Unassembled WGS sequence"/>
</dbReference>
<proteinExistence type="predicted"/>
<protein>
    <submittedName>
        <fullName evidence="5">Glycosyltransferase involved in cell wall biosynthesis</fullName>
    </submittedName>
</protein>
<dbReference type="Pfam" id="PF00534">
    <property type="entry name" value="Glycos_transf_1"/>
    <property type="match status" value="1"/>
</dbReference>
<sequence>MRPRGNRPAYRLSVATDAQVLGGAEVFLQHLLRGLPDDVEVSVLGSSPSVLRAVCAGTPVRWAVPAPGPAGTLRVLHAQRPDVLHVNLTAFTSCRPVLLAAAAARVPSVLVDHLPTPGLTWRGRSLQRLVTTWAAARVSVSASSARAVEQLGGLRPGSVLAIPNGVPVPRVRPAPQVRRPALGVLARLEPQKGVDVLLEALTALPGVELHVAGEGSGCADLQQQAAALGLTDRVRFRGRVPDAADLLSDVDVLVVPSRFEALPLVVLEAMHGGVPVVASRVGGIPEAVLDGQTGLLVPAGDAVALAGACRTLLDDPGLRARLATRARVRADELFSVTAMARRYDGLYRRVVGLSA</sequence>
<dbReference type="PANTHER" id="PTHR12526:SF637">
    <property type="entry name" value="GLYCOSYLTRANSFERASE EPSF-RELATED"/>
    <property type="match status" value="1"/>
</dbReference>
<accession>A0A7Y9DPJ8</accession>
<dbReference type="AlphaFoldDB" id="A0A7Y9DPJ8"/>
<feature type="domain" description="Glycosyltransferase subfamily 4-like N-terminal" evidence="4">
    <location>
        <begin position="22"/>
        <end position="167"/>
    </location>
</feature>
<reference evidence="5 6" key="1">
    <citation type="submission" date="2020-07" db="EMBL/GenBank/DDBJ databases">
        <title>Sequencing the genomes of 1000 actinobacteria strains.</title>
        <authorList>
            <person name="Klenk H.-P."/>
        </authorList>
    </citation>
    <scope>NUCLEOTIDE SEQUENCE [LARGE SCALE GENOMIC DNA]</scope>
    <source>
        <strain evidence="5 6">DSM 7487</strain>
    </source>
</reference>
<evidence type="ECO:0000256" key="1">
    <source>
        <dbReference type="ARBA" id="ARBA00022676"/>
    </source>
</evidence>
<dbReference type="SUPFAM" id="SSF53756">
    <property type="entry name" value="UDP-Glycosyltransferase/glycogen phosphorylase"/>
    <property type="match status" value="1"/>
</dbReference>
<evidence type="ECO:0000259" key="3">
    <source>
        <dbReference type="Pfam" id="PF00534"/>
    </source>
</evidence>
<dbReference type="InterPro" id="IPR028098">
    <property type="entry name" value="Glyco_trans_4-like_N"/>
</dbReference>
<evidence type="ECO:0000256" key="2">
    <source>
        <dbReference type="ARBA" id="ARBA00022679"/>
    </source>
</evidence>
<gene>
    <name evidence="5" type="ORF">BJ968_003971</name>
</gene>
<dbReference type="EMBL" id="JACCBB010000001">
    <property type="protein sequence ID" value="NYD24431.1"/>
    <property type="molecule type" value="Genomic_DNA"/>
</dbReference>
<dbReference type="InterPro" id="IPR001296">
    <property type="entry name" value="Glyco_trans_1"/>
</dbReference>
<evidence type="ECO:0000313" key="6">
    <source>
        <dbReference type="Proteomes" id="UP000521922"/>
    </source>
</evidence>
<dbReference type="Pfam" id="PF13439">
    <property type="entry name" value="Glyco_transf_4"/>
    <property type="match status" value="1"/>
</dbReference>
<feature type="domain" description="Glycosyl transferase family 1" evidence="3">
    <location>
        <begin position="179"/>
        <end position="327"/>
    </location>
</feature>
<evidence type="ECO:0000259" key="4">
    <source>
        <dbReference type="Pfam" id="PF13439"/>
    </source>
</evidence>
<comment type="caution">
    <text evidence="5">The sequence shown here is derived from an EMBL/GenBank/DDBJ whole genome shotgun (WGS) entry which is preliminary data.</text>
</comment>
<keyword evidence="2 5" id="KW-0808">Transferase</keyword>
<dbReference type="CDD" id="cd03801">
    <property type="entry name" value="GT4_PimA-like"/>
    <property type="match status" value="1"/>
</dbReference>
<dbReference type="RefSeq" id="WP_179754806.1">
    <property type="nucleotide sequence ID" value="NZ_BAAAGN010000021.1"/>
</dbReference>
<keyword evidence="6" id="KW-1185">Reference proteome</keyword>
<dbReference type="GO" id="GO:0016757">
    <property type="term" value="F:glycosyltransferase activity"/>
    <property type="evidence" value="ECO:0007669"/>
    <property type="project" value="UniProtKB-KW"/>
</dbReference>
<dbReference type="PANTHER" id="PTHR12526">
    <property type="entry name" value="GLYCOSYLTRANSFERASE"/>
    <property type="match status" value="1"/>
</dbReference>
<name>A0A7Y9DPJ8_9ACTN</name>
<organism evidence="5 6">
    <name type="scientific">Kineococcus aurantiacus</name>
    <dbReference type="NCBI Taxonomy" id="37633"/>
    <lineage>
        <taxon>Bacteria</taxon>
        <taxon>Bacillati</taxon>
        <taxon>Actinomycetota</taxon>
        <taxon>Actinomycetes</taxon>
        <taxon>Kineosporiales</taxon>
        <taxon>Kineosporiaceae</taxon>
        <taxon>Kineococcus</taxon>
    </lineage>
</organism>
<evidence type="ECO:0000313" key="5">
    <source>
        <dbReference type="EMBL" id="NYD24431.1"/>
    </source>
</evidence>
<dbReference type="Gene3D" id="3.40.50.2000">
    <property type="entry name" value="Glycogen Phosphorylase B"/>
    <property type="match status" value="2"/>
</dbReference>